<gene>
    <name evidence="10" type="ORF">ODALV1_LOCUS19359</name>
</gene>
<evidence type="ECO:0000256" key="1">
    <source>
        <dbReference type="ARBA" id="ARBA00004123"/>
    </source>
</evidence>
<keyword evidence="6" id="KW-0539">Nucleus</keyword>
<sequence>MEFQKPSVFGKTLNFPTEFLDMITFCKKAGLVKEEELSPERLTLAFLCYNGCDIGDHDASDDDVEDGIVVIPVRDEAVADVASMCTPTGISPSIGVSDSAVDDVMREFVGLDTSSSMTERVDSSFSDTTQEDCNESLESPVAPSEPFHSFLRPRTLECSESSSEEESEFSIAGTEDEPESEPEPDEEPWIQEYKDGEMDLRDLPYLRHGKRVTAAKLSRDLEDYACPICTKLPTAERPFIWFNSGCGQPKHFVCYDCVFRLQRDLRARRKSNPQAPFKCHTCRFPWLLEGFKPIRLPETLVDILQKPLLIKSSEARLDRVLSREERKRSRLNRKKTGERLRKYRCKSCTMTYRFPSALLTHKEMVHDKVKYPCRICKKKFVSLQAVRRHVEALVCQPKLKALPTSFRDY</sequence>
<dbReference type="PANTHER" id="PTHR24394">
    <property type="entry name" value="ZINC FINGER PROTEIN"/>
    <property type="match status" value="1"/>
</dbReference>
<organism evidence="10 11">
    <name type="scientific">Orchesella dallaii</name>
    <dbReference type="NCBI Taxonomy" id="48710"/>
    <lineage>
        <taxon>Eukaryota</taxon>
        <taxon>Metazoa</taxon>
        <taxon>Ecdysozoa</taxon>
        <taxon>Arthropoda</taxon>
        <taxon>Hexapoda</taxon>
        <taxon>Collembola</taxon>
        <taxon>Entomobryomorpha</taxon>
        <taxon>Entomobryoidea</taxon>
        <taxon>Orchesellidae</taxon>
        <taxon>Orchesellinae</taxon>
        <taxon>Orchesella</taxon>
    </lineage>
</organism>
<evidence type="ECO:0000313" key="10">
    <source>
        <dbReference type="EMBL" id="CAL8121384.1"/>
    </source>
</evidence>
<keyword evidence="3" id="KW-0677">Repeat</keyword>
<feature type="compositionally biased region" description="Acidic residues" evidence="8">
    <location>
        <begin position="162"/>
        <end position="188"/>
    </location>
</feature>
<feature type="domain" description="C2H2-type" evidence="9">
    <location>
        <begin position="343"/>
        <end position="371"/>
    </location>
</feature>
<evidence type="ECO:0000259" key="9">
    <source>
        <dbReference type="PROSITE" id="PS50157"/>
    </source>
</evidence>
<evidence type="ECO:0000256" key="4">
    <source>
        <dbReference type="ARBA" id="ARBA00022771"/>
    </source>
</evidence>
<evidence type="ECO:0000256" key="2">
    <source>
        <dbReference type="ARBA" id="ARBA00022723"/>
    </source>
</evidence>
<reference evidence="10 11" key="1">
    <citation type="submission" date="2024-08" db="EMBL/GenBank/DDBJ databases">
        <authorList>
            <person name="Cucini C."/>
            <person name="Frati F."/>
        </authorList>
    </citation>
    <scope>NUCLEOTIDE SEQUENCE [LARGE SCALE GENOMIC DNA]</scope>
</reference>
<dbReference type="SUPFAM" id="SSF57850">
    <property type="entry name" value="RING/U-box"/>
    <property type="match status" value="1"/>
</dbReference>
<accession>A0ABP1R6Q2</accession>
<keyword evidence="5" id="KW-0862">Zinc</keyword>
<evidence type="ECO:0000256" key="3">
    <source>
        <dbReference type="ARBA" id="ARBA00022737"/>
    </source>
</evidence>
<dbReference type="PANTHER" id="PTHR24394:SF29">
    <property type="entry name" value="MYONEURIN"/>
    <property type="match status" value="1"/>
</dbReference>
<keyword evidence="11" id="KW-1185">Reference proteome</keyword>
<dbReference type="PROSITE" id="PS00028">
    <property type="entry name" value="ZINC_FINGER_C2H2_1"/>
    <property type="match status" value="1"/>
</dbReference>
<keyword evidence="2" id="KW-0479">Metal-binding</keyword>
<dbReference type="Gene3D" id="3.30.160.60">
    <property type="entry name" value="Classic Zinc Finger"/>
    <property type="match status" value="1"/>
</dbReference>
<comment type="subcellular location">
    <subcellularLocation>
        <location evidence="1">Nucleus</location>
    </subcellularLocation>
</comment>
<feature type="compositionally biased region" description="Polar residues" evidence="8">
    <location>
        <begin position="113"/>
        <end position="128"/>
    </location>
</feature>
<proteinExistence type="predicted"/>
<name>A0ABP1R6Q2_9HEXA</name>
<dbReference type="InterPro" id="IPR013087">
    <property type="entry name" value="Znf_C2H2_type"/>
</dbReference>
<dbReference type="InterPro" id="IPR036236">
    <property type="entry name" value="Znf_C2H2_sf"/>
</dbReference>
<dbReference type="SUPFAM" id="SSF57667">
    <property type="entry name" value="beta-beta-alpha zinc fingers"/>
    <property type="match status" value="1"/>
</dbReference>
<evidence type="ECO:0000256" key="5">
    <source>
        <dbReference type="ARBA" id="ARBA00022833"/>
    </source>
</evidence>
<comment type="caution">
    <text evidence="10">The sequence shown here is derived from an EMBL/GenBank/DDBJ whole genome shotgun (WGS) entry which is preliminary data.</text>
</comment>
<evidence type="ECO:0000313" key="11">
    <source>
        <dbReference type="Proteomes" id="UP001642540"/>
    </source>
</evidence>
<dbReference type="EMBL" id="CAXLJM020000065">
    <property type="protein sequence ID" value="CAL8121384.1"/>
    <property type="molecule type" value="Genomic_DNA"/>
</dbReference>
<dbReference type="Proteomes" id="UP001642540">
    <property type="component" value="Unassembled WGS sequence"/>
</dbReference>
<protein>
    <recommendedName>
        <fullName evidence="9">C2H2-type domain-containing protein</fullName>
    </recommendedName>
</protein>
<dbReference type="PROSITE" id="PS50157">
    <property type="entry name" value="ZINC_FINGER_C2H2_2"/>
    <property type="match status" value="1"/>
</dbReference>
<evidence type="ECO:0000256" key="8">
    <source>
        <dbReference type="SAM" id="MobiDB-lite"/>
    </source>
</evidence>
<feature type="region of interest" description="Disordered" evidence="8">
    <location>
        <begin position="113"/>
        <end position="188"/>
    </location>
</feature>
<evidence type="ECO:0000256" key="6">
    <source>
        <dbReference type="ARBA" id="ARBA00023242"/>
    </source>
</evidence>
<dbReference type="SMART" id="SM00355">
    <property type="entry name" value="ZnF_C2H2"/>
    <property type="match status" value="2"/>
</dbReference>
<keyword evidence="4 7" id="KW-0863">Zinc-finger</keyword>
<evidence type="ECO:0000256" key="7">
    <source>
        <dbReference type="PROSITE-ProRule" id="PRU00042"/>
    </source>
</evidence>